<organism evidence="1 2">
    <name type="scientific">Rhodocytophaga rosea</name>
    <dbReference type="NCBI Taxonomy" id="2704465"/>
    <lineage>
        <taxon>Bacteria</taxon>
        <taxon>Pseudomonadati</taxon>
        <taxon>Bacteroidota</taxon>
        <taxon>Cytophagia</taxon>
        <taxon>Cytophagales</taxon>
        <taxon>Rhodocytophagaceae</taxon>
        <taxon>Rhodocytophaga</taxon>
    </lineage>
</organism>
<dbReference type="EMBL" id="CP048222">
    <property type="protein sequence ID" value="QHT66500.1"/>
    <property type="molecule type" value="Genomic_DNA"/>
</dbReference>
<evidence type="ECO:0000313" key="1">
    <source>
        <dbReference type="EMBL" id="QHT66500.1"/>
    </source>
</evidence>
<dbReference type="Pfam" id="PF13585">
    <property type="entry name" value="CHU_C"/>
    <property type="match status" value="1"/>
</dbReference>
<dbReference type="InterPro" id="IPR035986">
    <property type="entry name" value="PKD_dom_sf"/>
</dbReference>
<dbReference type="KEGG" id="rhoz:GXP67_07435"/>
<dbReference type="SUPFAM" id="SSF49299">
    <property type="entry name" value="PKD domain"/>
    <property type="match status" value="1"/>
</dbReference>
<dbReference type="Gene3D" id="2.60.40.10">
    <property type="entry name" value="Immunoglobulins"/>
    <property type="match status" value="2"/>
</dbReference>
<sequence>MPRHNHTFYTSLKKRYGVSRIAGAIFLWLFALIPVLAQPGPCFTATITRGCAPLTIDVTNCSTDGTEIGYIYGNTNIITAATSHTFTIPGKYTIKQVGNYLSSGGGDTLTRTDYIEVLATPAPAFQVSSCRGNTVNVKITEPVYDFYIVNFGDGTTQTLAPNGSINHTYINIIQQTIIVTGQYNIQPNPPGGVCGNSSSQIITPIQELITPRINRIEVKNTTEIELQFQALSYLSYKIFQKNSIGSLYQEVASIPNPPDGTTISTITGLNTRQTTYIYKIVATDICNNQVSSEEVSSLLLSGTAANNHNELSWQQANIPFQQFSVQRDNQVFSQIAIPSQRNFTDTQVQCPNEYCYQITGQTLSGAISVSNQVCIQAISNTRQPAIQNLTVSIENNIPVLSWLLAPGVTGSQFTIFRADNGGDFLELDRTTSLTYADEKSKAQPHINEYCYRILYTDACGNTSLPGESACPVRLSGKITNTVIELTWTPYRGWMNGVQRYVIEKLDEQHNVYASQNAASSLSTIIDLLQQPDNTSQILRFRIRTEPTQADLPDSYSNMAEIIQNQQLYLPDAFTPNGDNLNETFEVRGIFVRKYKLMIYNRWGEIVFSSDDISIGWDGTLNSKQAPNGNYVYSLQTEDYVGRTYNRKGSLLLIR</sequence>
<dbReference type="InterPro" id="IPR026341">
    <property type="entry name" value="T9SS_type_B"/>
</dbReference>
<name>A0A6C0GFN2_9BACT</name>
<protein>
    <submittedName>
        <fullName evidence="1">T9SS type B sorting domain-containing protein</fullName>
    </submittedName>
</protein>
<dbReference type="NCBIfam" id="TIGR04131">
    <property type="entry name" value="Bac_Flav_CTERM"/>
    <property type="match status" value="1"/>
</dbReference>
<keyword evidence="2" id="KW-1185">Reference proteome</keyword>
<dbReference type="AlphaFoldDB" id="A0A6C0GFN2"/>
<reference evidence="1 2" key="1">
    <citation type="submission" date="2020-01" db="EMBL/GenBank/DDBJ databases">
        <authorList>
            <person name="Kim M.K."/>
        </authorList>
    </citation>
    <scope>NUCLEOTIDE SEQUENCE [LARGE SCALE GENOMIC DNA]</scope>
    <source>
        <strain evidence="1 2">172606-1</strain>
    </source>
</reference>
<proteinExistence type="predicted"/>
<evidence type="ECO:0000313" key="2">
    <source>
        <dbReference type="Proteomes" id="UP000480178"/>
    </source>
</evidence>
<gene>
    <name evidence="1" type="ORF">GXP67_07435</name>
</gene>
<dbReference type="Proteomes" id="UP000480178">
    <property type="component" value="Chromosome"/>
</dbReference>
<dbReference type="InterPro" id="IPR013783">
    <property type="entry name" value="Ig-like_fold"/>
</dbReference>
<dbReference type="RefSeq" id="WP_162442554.1">
    <property type="nucleotide sequence ID" value="NZ_CP048222.1"/>
</dbReference>
<accession>A0A6C0GFN2</accession>